<organism evidence="1 2">
    <name type="scientific">Actinacidiphila oryziradicis</name>
    <dbReference type="NCBI Taxonomy" id="2571141"/>
    <lineage>
        <taxon>Bacteria</taxon>
        <taxon>Bacillati</taxon>
        <taxon>Actinomycetota</taxon>
        <taxon>Actinomycetes</taxon>
        <taxon>Kitasatosporales</taxon>
        <taxon>Streptomycetaceae</taxon>
        <taxon>Actinacidiphila</taxon>
    </lineage>
</organism>
<gene>
    <name evidence="1" type="ORF">FCI23_36350</name>
</gene>
<reference evidence="1 2" key="1">
    <citation type="submission" date="2019-04" db="EMBL/GenBank/DDBJ databases">
        <title>Streptomyces oryziradicis sp. nov., a novel actinomycete isolated from rhizosphere soil of rice (Oryza sativa L.).</title>
        <authorList>
            <person name="Li C."/>
        </authorList>
    </citation>
    <scope>NUCLEOTIDE SEQUENCE [LARGE SCALE GENOMIC DNA]</scope>
    <source>
        <strain evidence="1 2">NEAU-C40</strain>
    </source>
</reference>
<evidence type="ECO:0000313" key="1">
    <source>
        <dbReference type="EMBL" id="TKA03229.1"/>
    </source>
</evidence>
<dbReference type="RefSeq" id="WP_136728446.1">
    <property type="nucleotide sequence ID" value="NZ_SUMC01000054.1"/>
</dbReference>
<evidence type="ECO:0000313" key="2">
    <source>
        <dbReference type="Proteomes" id="UP000305778"/>
    </source>
</evidence>
<accession>A0A4V5MY85</accession>
<dbReference type="EMBL" id="SUMC01000054">
    <property type="protein sequence ID" value="TKA03229.1"/>
    <property type="molecule type" value="Genomic_DNA"/>
</dbReference>
<sequence length="212" mass="22849">MTTSAIAAVPLLLDSMLPVFRFTRLESVAVAADPGAVYGAARELDLLSVHSPLFDALMWARGLADRARHRMPLPPPTMRVADLFDSAAKDEQPWVGLGEDPGRELAVGAIGKVWKPTIEWLSVTPGDFPAFAEPGWAKIAAAFVVHPYGEHRSLLTYEARTACTDAETTERFARYWALTSAGAGLVLRETLRTVRTAAESRARSAFPCGGAG</sequence>
<name>A0A4V5MY85_9ACTN</name>
<dbReference type="Proteomes" id="UP000305778">
    <property type="component" value="Unassembled WGS sequence"/>
</dbReference>
<comment type="caution">
    <text evidence="1">The sequence shown here is derived from an EMBL/GenBank/DDBJ whole genome shotgun (WGS) entry which is preliminary data.</text>
</comment>
<dbReference type="OrthoDB" id="5464833at2"/>
<proteinExistence type="predicted"/>
<dbReference type="AlphaFoldDB" id="A0A4V5MY85"/>
<protein>
    <submittedName>
        <fullName evidence="1">Uncharacterized protein</fullName>
    </submittedName>
</protein>
<keyword evidence="2" id="KW-1185">Reference proteome</keyword>